<keyword evidence="2" id="KW-1185">Reference proteome</keyword>
<dbReference type="EMBL" id="JAPEIS010000004">
    <property type="protein sequence ID" value="KAJ8067595.1"/>
    <property type="molecule type" value="Genomic_DNA"/>
</dbReference>
<organism evidence="1 2">
    <name type="scientific">Sclerotinia nivalis</name>
    <dbReference type="NCBI Taxonomy" id="352851"/>
    <lineage>
        <taxon>Eukaryota</taxon>
        <taxon>Fungi</taxon>
        <taxon>Dikarya</taxon>
        <taxon>Ascomycota</taxon>
        <taxon>Pezizomycotina</taxon>
        <taxon>Leotiomycetes</taxon>
        <taxon>Helotiales</taxon>
        <taxon>Sclerotiniaceae</taxon>
        <taxon>Sclerotinia</taxon>
    </lineage>
</organism>
<proteinExistence type="predicted"/>
<evidence type="ECO:0000313" key="2">
    <source>
        <dbReference type="Proteomes" id="UP001152300"/>
    </source>
</evidence>
<dbReference type="Proteomes" id="UP001152300">
    <property type="component" value="Unassembled WGS sequence"/>
</dbReference>
<name>A0A9X0ARF8_9HELO</name>
<protein>
    <submittedName>
        <fullName evidence="1">Uncharacterized protein</fullName>
    </submittedName>
</protein>
<evidence type="ECO:0000313" key="1">
    <source>
        <dbReference type="EMBL" id="KAJ8067595.1"/>
    </source>
</evidence>
<accession>A0A9X0ARF8</accession>
<dbReference type="AlphaFoldDB" id="A0A9X0ARF8"/>
<reference evidence="1" key="1">
    <citation type="submission" date="2022-11" db="EMBL/GenBank/DDBJ databases">
        <title>Genome Resource of Sclerotinia nivalis Strain SnTB1, a Plant Pathogen Isolated from American Ginseng.</title>
        <authorList>
            <person name="Fan S."/>
        </authorList>
    </citation>
    <scope>NUCLEOTIDE SEQUENCE</scope>
    <source>
        <strain evidence="1">SnTB1</strain>
    </source>
</reference>
<gene>
    <name evidence="1" type="ORF">OCU04_004933</name>
</gene>
<comment type="caution">
    <text evidence="1">The sequence shown here is derived from an EMBL/GenBank/DDBJ whole genome shotgun (WGS) entry which is preliminary data.</text>
</comment>
<sequence length="113" mass="13185">MKQEMKLESLQPFAHDFWFETSWFTARSSDVLTGRQYESKNKLGARCVANHLMSCLRMCFSTLDSGRRWKKLSWRGDRGGIARGCKLGRKIFLKTFLKDLTITQSREACVSRR</sequence>